<organism evidence="1 2">
    <name type="scientific">Bipolaricaulis sibiricus</name>
    <dbReference type="NCBI Taxonomy" id="2501609"/>
    <lineage>
        <taxon>Bacteria</taxon>
        <taxon>Candidatus Bipolaricaulota</taxon>
        <taxon>Candidatus Bipolaricaulia</taxon>
        <taxon>Candidatus Bipolaricaulales</taxon>
        <taxon>Candidatus Bipolaricaulaceae</taxon>
        <taxon>Candidatus Bipolaricaulis</taxon>
    </lineage>
</organism>
<dbReference type="GO" id="GO:0000272">
    <property type="term" value="P:polysaccharide catabolic process"/>
    <property type="evidence" value="ECO:0007669"/>
    <property type="project" value="InterPro"/>
</dbReference>
<evidence type="ECO:0000313" key="1">
    <source>
        <dbReference type="EMBL" id="QAA76597.1"/>
    </source>
</evidence>
<dbReference type="InterPro" id="IPR036439">
    <property type="entry name" value="Dockerin_dom_sf"/>
</dbReference>
<dbReference type="EMBL" id="CP034928">
    <property type="protein sequence ID" value="QAA76597.1"/>
    <property type="molecule type" value="Genomic_DNA"/>
</dbReference>
<evidence type="ECO:0000313" key="2">
    <source>
        <dbReference type="Proteomes" id="UP000287233"/>
    </source>
</evidence>
<dbReference type="Gene3D" id="1.10.1330.10">
    <property type="entry name" value="Dockerin domain"/>
    <property type="match status" value="1"/>
</dbReference>
<sequence length="334" mass="36189">MRSPLWIAIALLATTGLGLEVDLLEVDLDVAPGQTYAFSFIARNETAVAETFSVYVGDWDRDEMGGNRFYPPGTLPRSLSAWLSVSPASFVLGPGESREVRGTLRVPVDAPAGTYWGIVFVHGEPRPVDHGGTTVMVARRIGVKVYATVGQAPLQGEIRGLRFGGLNPLWLVVEFANPGLVNLRAVRSEVRIFDAQGEQMAQFELDPFPCLPGGIRQVVVETEVRPAPGMYLVVARVDPGGEEIIAGQAYLRVRPLSLAPLAGGSLPRDLDGDGLYEDINGDGVFDERDVELFRAVWASPEVQANVRAFDFDNSGRVDERDVDALAALLAEQTE</sequence>
<proteinExistence type="predicted"/>
<dbReference type="InterPro" id="IPR018247">
    <property type="entry name" value="EF_Hand_1_Ca_BS"/>
</dbReference>
<dbReference type="AlphaFoldDB" id="A0A410FU29"/>
<dbReference type="Pfam" id="PF00404">
    <property type="entry name" value="Dockerin_1"/>
    <property type="match status" value="1"/>
</dbReference>
<dbReference type="GO" id="GO:0004553">
    <property type="term" value="F:hydrolase activity, hydrolyzing O-glycosyl compounds"/>
    <property type="evidence" value="ECO:0007669"/>
    <property type="project" value="InterPro"/>
</dbReference>
<protein>
    <recommendedName>
        <fullName evidence="3">Dockerin domain-containing protein</fullName>
    </recommendedName>
</protein>
<dbReference type="SUPFAM" id="SSF63446">
    <property type="entry name" value="Type I dockerin domain"/>
    <property type="match status" value="1"/>
</dbReference>
<evidence type="ECO:0008006" key="3">
    <source>
        <dbReference type="Google" id="ProtNLM"/>
    </source>
</evidence>
<dbReference type="PROSITE" id="PS00018">
    <property type="entry name" value="EF_HAND_1"/>
    <property type="match status" value="1"/>
</dbReference>
<accession>A0A410FU29</accession>
<dbReference type="Proteomes" id="UP000287233">
    <property type="component" value="Chromosome"/>
</dbReference>
<gene>
    <name evidence="1" type="ORF">BIP78_0831</name>
</gene>
<dbReference type="InterPro" id="IPR002105">
    <property type="entry name" value="Dockerin_1_rpt"/>
</dbReference>
<dbReference type="KEGG" id="bih:BIP78_0831"/>
<name>A0A410FU29_BIPS1</name>
<reference evidence="2" key="1">
    <citation type="submission" date="2018-12" db="EMBL/GenBank/DDBJ databases">
        <title>Complete genome sequence of an uncultured bacterium of the candidate phylum Bipolaricaulota.</title>
        <authorList>
            <person name="Kadnikov V.V."/>
            <person name="Mardanov A.V."/>
            <person name="Beletsky A.V."/>
            <person name="Frank Y.A."/>
            <person name="Karnachuk O.V."/>
            <person name="Ravin N.V."/>
        </authorList>
    </citation>
    <scope>NUCLEOTIDE SEQUENCE [LARGE SCALE GENOMIC DNA]</scope>
</reference>